<keyword evidence="6" id="KW-1185">Reference proteome</keyword>
<dbReference type="PROSITE" id="PS00022">
    <property type="entry name" value="EGF_1"/>
    <property type="match status" value="1"/>
</dbReference>
<evidence type="ECO:0008006" key="7">
    <source>
        <dbReference type="Google" id="ProtNLM"/>
    </source>
</evidence>
<organism evidence="5 6">
    <name type="scientific">Pinctada imbricata</name>
    <name type="common">Atlantic pearl-oyster</name>
    <name type="synonym">Pinctada martensii</name>
    <dbReference type="NCBI Taxonomy" id="66713"/>
    <lineage>
        <taxon>Eukaryota</taxon>
        <taxon>Metazoa</taxon>
        <taxon>Spiralia</taxon>
        <taxon>Lophotrochozoa</taxon>
        <taxon>Mollusca</taxon>
        <taxon>Bivalvia</taxon>
        <taxon>Autobranchia</taxon>
        <taxon>Pteriomorphia</taxon>
        <taxon>Pterioida</taxon>
        <taxon>Pterioidea</taxon>
        <taxon>Pteriidae</taxon>
        <taxon>Pinctada</taxon>
    </lineage>
</organism>
<evidence type="ECO:0000313" key="6">
    <source>
        <dbReference type="Proteomes" id="UP001186944"/>
    </source>
</evidence>
<dbReference type="SMART" id="SM00179">
    <property type="entry name" value="EGF_CA"/>
    <property type="match status" value="1"/>
</dbReference>
<dbReference type="SUPFAM" id="SSF57196">
    <property type="entry name" value="EGF/Laminin"/>
    <property type="match status" value="1"/>
</dbReference>
<proteinExistence type="predicted"/>
<comment type="caution">
    <text evidence="5">The sequence shown here is derived from an EMBL/GenBank/DDBJ whole genome shotgun (WGS) entry which is preliminary data.</text>
</comment>
<dbReference type="GO" id="GO:0016020">
    <property type="term" value="C:membrane"/>
    <property type="evidence" value="ECO:0007669"/>
    <property type="project" value="UniProtKB-SubCell"/>
</dbReference>
<dbReference type="EMBL" id="VSWD01000010">
    <property type="protein sequence ID" value="KAK3091994.1"/>
    <property type="molecule type" value="Genomic_DNA"/>
</dbReference>
<keyword evidence="2" id="KW-0245">EGF-like domain</keyword>
<dbReference type="InterPro" id="IPR000742">
    <property type="entry name" value="EGF"/>
</dbReference>
<evidence type="ECO:0000259" key="3">
    <source>
        <dbReference type="PROSITE" id="PS50025"/>
    </source>
</evidence>
<dbReference type="PROSITE" id="PS50025">
    <property type="entry name" value="LAM_G_DOMAIN"/>
    <property type="match status" value="2"/>
</dbReference>
<dbReference type="PANTHER" id="PTHR15036:SF85">
    <property type="entry name" value="SP2353, ISOFORM A"/>
    <property type="match status" value="1"/>
</dbReference>
<protein>
    <recommendedName>
        <fullName evidence="7">Pikachurin</fullName>
    </recommendedName>
</protein>
<keyword evidence="1 2" id="KW-1015">Disulfide bond</keyword>
<feature type="domain" description="Laminin G" evidence="3">
    <location>
        <begin position="159"/>
        <end position="346"/>
    </location>
</feature>
<dbReference type="SMART" id="SM00282">
    <property type="entry name" value="LamG"/>
    <property type="match status" value="2"/>
</dbReference>
<accession>A0AA88XUG1</accession>
<evidence type="ECO:0000256" key="1">
    <source>
        <dbReference type="ARBA" id="ARBA00023157"/>
    </source>
</evidence>
<feature type="domain" description="EGF-like" evidence="4">
    <location>
        <begin position="522"/>
        <end position="557"/>
    </location>
</feature>
<evidence type="ECO:0000313" key="5">
    <source>
        <dbReference type="EMBL" id="KAK3091994.1"/>
    </source>
</evidence>
<gene>
    <name evidence="5" type="ORF">FSP39_024318</name>
</gene>
<dbReference type="Proteomes" id="UP001186944">
    <property type="component" value="Unassembled WGS sequence"/>
</dbReference>
<dbReference type="PANTHER" id="PTHR15036">
    <property type="entry name" value="PIKACHURIN-LIKE PROTEIN"/>
    <property type="match status" value="1"/>
</dbReference>
<dbReference type="SMART" id="SM00181">
    <property type="entry name" value="EGF"/>
    <property type="match status" value="1"/>
</dbReference>
<dbReference type="CDD" id="cd00110">
    <property type="entry name" value="LamG"/>
    <property type="match status" value="2"/>
</dbReference>
<evidence type="ECO:0000256" key="2">
    <source>
        <dbReference type="PROSITE-ProRule" id="PRU00076"/>
    </source>
</evidence>
<dbReference type="InterPro" id="IPR001791">
    <property type="entry name" value="Laminin_G"/>
</dbReference>
<dbReference type="PROSITE" id="PS01186">
    <property type="entry name" value="EGF_2"/>
    <property type="match status" value="1"/>
</dbReference>
<dbReference type="AlphaFoldDB" id="A0AA88XUG1"/>
<dbReference type="Gene3D" id="2.60.120.200">
    <property type="match status" value="2"/>
</dbReference>
<dbReference type="CDD" id="cd00054">
    <property type="entry name" value="EGF_CA"/>
    <property type="match status" value="1"/>
</dbReference>
<feature type="disulfide bond" evidence="2">
    <location>
        <begin position="547"/>
        <end position="556"/>
    </location>
</feature>
<dbReference type="InterPro" id="IPR001881">
    <property type="entry name" value="EGF-like_Ca-bd_dom"/>
</dbReference>
<sequence length="560" mass="62984">MNRSLRSLSRRYAHAKRTLGCRWTHVEDVRPSPEGRCVRVRHALHCRYTVVGIIGDLATFYRNDCTAHGNACQACAWRPPKDLLTTSQLTIGRWAVVGGFVHAQNFPTTTAHANVLQRSPSDHTTTSQRSASDLNVLRRVGNLFGRYSCVGQKSEDIHVKYPKFHGDGYLALPVLRHAHKEFDILIEFKPRDWNGLLLYTAEREEGKGDYFSIALVNGFIVYRYSFTFLQISCRFDCGTGHATIRSANRVQLDKWNWVRVSRRDNLGSLWLNDVGPSTGYSQGAYSRITIRLELYLGGFFNVSRISRRTGISKGFIGCIQTLKINNYQYDLRSAESYGEAQHGKEVHIPKFGGFSHLRHPGLGRSSLSYTQIEMVFKPTHPEGVILYNGYTTDRKGDYISLAMRGRHLEFQFDLGTGPGVIKSFEPLVLDQWHWVQVSRTGMQGVMEIDKQHRVEGLSQGAFTQLTLTQDLLIGGHHNFDETSKLANLTSSFRGCIQSIIINDKELDLVDDADFGVNIEPCDHPCVGDPCLNSGQCLPDKEFYTCSCPLGFGGSNCQNGK</sequence>
<dbReference type="SUPFAM" id="SSF49899">
    <property type="entry name" value="Concanavalin A-like lectins/glucanases"/>
    <property type="match status" value="2"/>
</dbReference>
<dbReference type="InterPro" id="IPR050372">
    <property type="entry name" value="Neurexin-related_CASP"/>
</dbReference>
<dbReference type="Gene3D" id="2.10.25.10">
    <property type="entry name" value="Laminin"/>
    <property type="match status" value="1"/>
</dbReference>
<dbReference type="Pfam" id="PF00008">
    <property type="entry name" value="EGF"/>
    <property type="match status" value="1"/>
</dbReference>
<comment type="caution">
    <text evidence="2">Lacks conserved residue(s) required for the propagation of feature annotation.</text>
</comment>
<dbReference type="PROSITE" id="PS50026">
    <property type="entry name" value="EGF_3"/>
    <property type="match status" value="1"/>
</dbReference>
<dbReference type="GO" id="GO:0005509">
    <property type="term" value="F:calcium ion binding"/>
    <property type="evidence" value="ECO:0007669"/>
    <property type="project" value="InterPro"/>
</dbReference>
<name>A0AA88XUG1_PINIB</name>
<feature type="domain" description="Laminin G" evidence="3">
    <location>
        <begin position="346"/>
        <end position="521"/>
    </location>
</feature>
<reference evidence="5" key="1">
    <citation type="submission" date="2019-08" db="EMBL/GenBank/DDBJ databases">
        <title>The improved chromosome-level genome for the pearl oyster Pinctada fucata martensii using PacBio sequencing and Hi-C.</title>
        <authorList>
            <person name="Zheng Z."/>
        </authorList>
    </citation>
    <scope>NUCLEOTIDE SEQUENCE</scope>
    <source>
        <strain evidence="5">ZZ-2019</strain>
        <tissue evidence="5">Adductor muscle</tissue>
    </source>
</reference>
<evidence type="ECO:0000259" key="4">
    <source>
        <dbReference type="PROSITE" id="PS50026"/>
    </source>
</evidence>
<dbReference type="Pfam" id="PF00054">
    <property type="entry name" value="Laminin_G_1"/>
    <property type="match status" value="2"/>
</dbReference>
<dbReference type="InterPro" id="IPR013320">
    <property type="entry name" value="ConA-like_dom_sf"/>
</dbReference>